<dbReference type="PANTHER" id="PTHR45638">
    <property type="entry name" value="CYCLIC NUCLEOTIDE-GATED CATION CHANNEL SUBUNIT A"/>
    <property type="match status" value="1"/>
</dbReference>
<dbReference type="InterPro" id="IPR050866">
    <property type="entry name" value="CNG_cation_channel"/>
</dbReference>
<dbReference type="GO" id="GO:0017071">
    <property type="term" value="C:intracellular cyclic nucleotide activated cation channel complex"/>
    <property type="evidence" value="ECO:0007669"/>
    <property type="project" value="TreeGrafter"/>
</dbReference>
<dbReference type="EMBL" id="UYYG01001155">
    <property type="protein sequence ID" value="VDN56402.1"/>
    <property type="molecule type" value="Genomic_DNA"/>
</dbReference>
<evidence type="ECO:0000313" key="3">
    <source>
        <dbReference type="EMBL" id="VDN56402.1"/>
    </source>
</evidence>
<keyword evidence="1" id="KW-0406">Ion transport</keyword>
<evidence type="ECO:0000313" key="6">
    <source>
        <dbReference type="WBParaSite" id="DME_0000201501-mRNA-1"/>
    </source>
</evidence>
<keyword evidence="1" id="KW-0813">Transport</keyword>
<evidence type="ECO:0000313" key="5">
    <source>
        <dbReference type="Proteomes" id="UP000274756"/>
    </source>
</evidence>
<name>A0A0N4U5A2_DRAME</name>
<dbReference type="OrthoDB" id="421226at2759"/>
<sequence>MNRRNLIKEMYIIKSGKVNKISEDGQIVLKMLNEGSVLGQLAIMNLTNNKHSTSIRSCGYVDVSVLKQDDVSELLCDYPEERQKLLKKASEILKNEGHQGTVEEVTGKWQWKTTEELLISISKDIKSIDEQITQLYDDFS</sequence>
<dbReference type="GO" id="GO:0044877">
    <property type="term" value="F:protein-containing complex binding"/>
    <property type="evidence" value="ECO:0007669"/>
    <property type="project" value="TreeGrafter"/>
</dbReference>
<dbReference type="Gene3D" id="2.60.120.10">
    <property type="entry name" value="Jelly Rolls"/>
    <property type="match status" value="1"/>
</dbReference>
<dbReference type="STRING" id="318479.A0A0N4U5A2"/>
<feature type="domain" description="Cyclic nucleotide-binding" evidence="2">
    <location>
        <begin position="1"/>
        <end position="92"/>
    </location>
</feature>
<dbReference type="InterPro" id="IPR014710">
    <property type="entry name" value="RmlC-like_jellyroll"/>
</dbReference>
<dbReference type="WBParaSite" id="DME_0000201501-mRNA-1">
    <property type="protein sequence ID" value="DME_0000201501-mRNA-1"/>
    <property type="gene ID" value="DME_0000201501"/>
</dbReference>
<dbReference type="Pfam" id="PF00027">
    <property type="entry name" value="cNMP_binding"/>
    <property type="match status" value="1"/>
</dbReference>
<dbReference type="SUPFAM" id="SSF51206">
    <property type="entry name" value="cAMP-binding domain-like"/>
    <property type="match status" value="1"/>
</dbReference>
<dbReference type="GO" id="GO:0030553">
    <property type="term" value="F:cGMP binding"/>
    <property type="evidence" value="ECO:0007669"/>
    <property type="project" value="TreeGrafter"/>
</dbReference>
<evidence type="ECO:0000313" key="4">
    <source>
        <dbReference type="Proteomes" id="UP000038040"/>
    </source>
</evidence>
<dbReference type="PANTHER" id="PTHR45638:SF11">
    <property type="entry name" value="CYCLIC NUCLEOTIDE-GATED CATION CHANNEL SUBUNIT A"/>
    <property type="match status" value="1"/>
</dbReference>
<evidence type="ECO:0000259" key="2">
    <source>
        <dbReference type="PROSITE" id="PS50042"/>
    </source>
</evidence>
<dbReference type="PROSITE" id="PS50042">
    <property type="entry name" value="CNMP_BINDING_3"/>
    <property type="match status" value="1"/>
</dbReference>
<evidence type="ECO:0000256" key="1">
    <source>
        <dbReference type="ARBA" id="ARBA00023286"/>
    </source>
</evidence>
<dbReference type="InterPro" id="IPR000595">
    <property type="entry name" value="cNMP-bd_dom"/>
</dbReference>
<reference evidence="3 5" key="2">
    <citation type="submission" date="2018-11" db="EMBL/GenBank/DDBJ databases">
        <authorList>
            <consortium name="Pathogen Informatics"/>
        </authorList>
    </citation>
    <scope>NUCLEOTIDE SEQUENCE [LARGE SCALE GENOMIC DNA]</scope>
</reference>
<accession>A0A0N4U5A2</accession>
<keyword evidence="5" id="KW-1185">Reference proteome</keyword>
<proteinExistence type="predicted"/>
<keyword evidence="1" id="KW-0407">Ion channel</keyword>
<dbReference type="GO" id="GO:0005223">
    <property type="term" value="F:intracellularly cGMP-activated cation channel activity"/>
    <property type="evidence" value="ECO:0007669"/>
    <property type="project" value="TreeGrafter"/>
</dbReference>
<dbReference type="GO" id="GO:0005886">
    <property type="term" value="C:plasma membrane"/>
    <property type="evidence" value="ECO:0007669"/>
    <property type="project" value="TreeGrafter"/>
</dbReference>
<keyword evidence="1" id="KW-1071">Ligand-gated ion channel</keyword>
<organism evidence="4 6">
    <name type="scientific">Dracunculus medinensis</name>
    <name type="common">Guinea worm</name>
    <dbReference type="NCBI Taxonomy" id="318479"/>
    <lineage>
        <taxon>Eukaryota</taxon>
        <taxon>Metazoa</taxon>
        <taxon>Ecdysozoa</taxon>
        <taxon>Nematoda</taxon>
        <taxon>Chromadorea</taxon>
        <taxon>Rhabditida</taxon>
        <taxon>Spirurina</taxon>
        <taxon>Dracunculoidea</taxon>
        <taxon>Dracunculidae</taxon>
        <taxon>Dracunculus</taxon>
    </lineage>
</organism>
<dbReference type="AlphaFoldDB" id="A0A0N4U5A2"/>
<protein>
    <submittedName>
        <fullName evidence="6">Cyclic nucleotide-binding domain-containing protein</fullName>
    </submittedName>
</protein>
<reference evidence="6" key="1">
    <citation type="submission" date="2017-02" db="UniProtKB">
        <authorList>
            <consortium name="WormBaseParasite"/>
        </authorList>
    </citation>
    <scope>IDENTIFICATION</scope>
</reference>
<gene>
    <name evidence="3" type="ORF">DME_LOCUS6375</name>
</gene>
<dbReference type="Proteomes" id="UP000274756">
    <property type="component" value="Unassembled WGS sequence"/>
</dbReference>
<dbReference type="Proteomes" id="UP000038040">
    <property type="component" value="Unplaced"/>
</dbReference>
<dbReference type="GO" id="GO:0005222">
    <property type="term" value="F:intracellularly cAMP-activated cation channel activity"/>
    <property type="evidence" value="ECO:0007669"/>
    <property type="project" value="TreeGrafter"/>
</dbReference>
<dbReference type="CDD" id="cd00038">
    <property type="entry name" value="CAP_ED"/>
    <property type="match status" value="1"/>
</dbReference>
<dbReference type="InterPro" id="IPR018490">
    <property type="entry name" value="cNMP-bd_dom_sf"/>
</dbReference>